<dbReference type="Gene3D" id="3.40.50.150">
    <property type="entry name" value="Vaccinia Virus protein VP39"/>
    <property type="match status" value="1"/>
</dbReference>
<dbReference type="InterPro" id="IPR010719">
    <property type="entry name" value="MnmM_MeTrfase"/>
</dbReference>
<reference evidence="2" key="1">
    <citation type="submission" date="2017-04" db="EMBL/GenBank/DDBJ databases">
        <title>Function of individual gut microbiota members based on whole genome sequencing of pure cultures obtained from chicken caecum.</title>
        <authorList>
            <person name="Medvecky M."/>
            <person name="Cejkova D."/>
            <person name="Polansky O."/>
            <person name="Karasova D."/>
            <person name="Kubasova T."/>
            <person name="Cizek A."/>
            <person name="Rychlik I."/>
        </authorList>
    </citation>
    <scope>NUCLEOTIDE SEQUENCE [LARGE SCALE GENOMIC DNA]</scope>
    <source>
        <strain evidence="2">An178</strain>
    </source>
</reference>
<keyword evidence="1" id="KW-0489">Methyltransferase</keyword>
<evidence type="ECO:0000313" key="2">
    <source>
        <dbReference type="Proteomes" id="UP000195447"/>
    </source>
</evidence>
<dbReference type="Pfam" id="PF06962">
    <property type="entry name" value="rRNA_methylase"/>
    <property type="match status" value="1"/>
</dbReference>
<dbReference type="EMBL" id="NFKM01000001">
    <property type="protein sequence ID" value="OUP61870.1"/>
    <property type="molecule type" value="Genomic_DNA"/>
</dbReference>
<dbReference type="Proteomes" id="UP000195447">
    <property type="component" value="Unassembled WGS sequence"/>
</dbReference>
<dbReference type="CDD" id="cd02440">
    <property type="entry name" value="AdoMet_MTases"/>
    <property type="match status" value="1"/>
</dbReference>
<evidence type="ECO:0000313" key="1">
    <source>
        <dbReference type="EMBL" id="OUP61870.1"/>
    </source>
</evidence>
<dbReference type="SUPFAM" id="SSF53335">
    <property type="entry name" value="S-adenosyl-L-methionine-dependent methyltransferases"/>
    <property type="match status" value="1"/>
</dbReference>
<accession>A0A1Y4M110</accession>
<organism evidence="1 2">
    <name type="scientific">Faecalitalea cylindroides</name>
    <dbReference type="NCBI Taxonomy" id="39483"/>
    <lineage>
        <taxon>Bacteria</taxon>
        <taxon>Bacillati</taxon>
        <taxon>Bacillota</taxon>
        <taxon>Erysipelotrichia</taxon>
        <taxon>Erysipelotrichales</taxon>
        <taxon>Erysipelotrichaceae</taxon>
        <taxon>Faecalitalea</taxon>
    </lineage>
</organism>
<dbReference type="GO" id="GO:0008168">
    <property type="term" value="F:methyltransferase activity"/>
    <property type="evidence" value="ECO:0007669"/>
    <property type="project" value="UniProtKB-KW"/>
</dbReference>
<keyword evidence="1" id="KW-0808">Transferase</keyword>
<proteinExistence type="predicted"/>
<dbReference type="AlphaFoldDB" id="A0A1Y4M110"/>
<dbReference type="GO" id="GO:0032259">
    <property type="term" value="P:methylation"/>
    <property type="evidence" value="ECO:0007669"/>
    <property type="project" value="UniProtKB-KW"/>
</dbReference>
<protein>
    <submittedName>
        <fullName evidence="1">rRNA methylase</fullName>
    </submittedName>
</protein>
<comment type="caution">
    <text evidence="1">The sequence shown here is derived from an EMBL/GenBank/DDBJ whole genome shotgun (WGS) entry which is preliminary data.</text>
</comment>
<dbReference type="PANTHER" id="PTHR35276">
    <property type="entry name" value="S-ADENOSYL-L-METHIONINE-DEPENDENT METHYLTRANSFERASES SUPERFAMILY PROTEIN"/>
    <property type="match status" value="1"/>
</dbReference>
<dbReference type="RefSeq" id="WP_087157972.1">
    <property type="nucleotide sequence ID" value="NZ_NFKM01000001.1"/>
</dbReference>
<keyword evidence="2" id="KW-1185">Reference proteome</keyword>
<sequence>MKSIVDQSHDFLKDVLHKGAICIDATLGWGKDTDFFLKNNVRKVYGFEIQQVVFEQTVSNIKDSHFVPVFDGHQNMDAYVKEEVDAIIFNFGYCPGFDSQVKTNPKTSLEAIEKALYLLKKKGRMALVIYPHEEGREESKAIEMYLKKLDSHAFYIEKRTQLNHDHSPYLIGIEKLK</sequence>
<gene>
    <name evidence="1" type="ORF">B5F14_00305</name>
</gene>
<name>A0A1Y4M110_9FIRM</name>
<dbReference type="InterPro" id="IPR029063">
    <property type="entry name" value="SAM-dependent_MTases_sf"/>
</dbReference>
<dbReference type="PANTHER" id="PTHR35276:SF1">
    <property type="entry name" value="TRNA (MNM(5)S(2)U34)-METHYLTRANSFERASE, CHLOROPLASTIC"/>
    <property type="match status" value="1"/>
</dbReference>